<evidence type="ECO:0000256" key="4">
    <source>
        <dbReference type="ARBA" id="ARBA00007171"/>
    </source>
</evidence>
<dbReference type="InterPro" id="IPR050515">
    <property type="entry name" value="Beta-lactam/transpept"/>
</dbReference>
<dbReference type="EC" id="3.4.16.4" evidence="5"/>
<dbReference type="PANTHER" id="PTHR30627:SF2">
    <property type="entry name" value="PEPTIDOGLYCAN D,D-TRANSPEPTIDASE MRDA"/>
    <property type="match status" value="1"/>
</dbReference>
<dbReference type="GO" id="GO:0009252">
    <property type="term" value="P:peptidoglycan biosynthetic process"/>
    <property type="evidence" value="ECO:0007669"/>
    <property type="project" value="UniProtKB-UniPathway"/>
</dbReference>
<evidence type="ECO:0000313" key="17">
    <source>
        <dbReference type="Proteomes" id="UP000225182"/>
    </source>
</evidence>
<dbReference type="SUPFAM" id="SSF56601">
    <property type="entry name" value="beta-lactamase/transpeptidase-like"/>
    <property type="match status" value="1"/>
</dbReference>
<keyword evidence="6" id="KW-1003">Cell membrane</keyword>
<keyword evidence="11" id="KW-0472">Membrane</keyword>
<keyword evidence="12" id="KW-0961">Cell wall biogenesis/degradation</keyword>
<evidence type="ECO:0000259" key="15">
    <source>
        <dbReference type="Pfam" id="PF03717"/>
    </source>
</evidence>
<dbReference type="EMBL" id="NUYN01000001">
    <property type="protein sequence ID" value="PFN29661.1"/>
    <property type="molecule type" value="Genomic_DNA"/>
</dbReference>
<evidence type="ECO:0000256" key="11">
    <source>
        <dbReference type="ARBA" id="ARBA00023136"/>
    </source>
</evidence>
<dbReference type="Pfam" id="PF03717">
    <property type="entry name" value="PBP_dimer"/>
    <property type="match status" value="1"/>
</dbReference>
<keyword evidence="10" id="KW-1133">Transmembrane helix</keyword>
<evidence type="ECO:0000313" key="16">
    <source>
        <dbReference type="EMBL" id="PFN29661.1"/>
    </source>
</evidence>
<evidence type="ECO:0000256" key="8">
    <source>
        <dbReference type="ARBA" id="ARBA00022960"/>
    </source>
</evidence>
<gene>
    <name evidence="16" type="ORF">COJ50_00860</name>
</gene>
<dbReference type="GO" id="GO:0009002">
    <property type="term" value="F:serine-type D-Ala-D-Ala carboxypeptidase activity"/>
    <property type="evidence" value="ECO:0007669"/>
    <property type="project" value="UniProtKB-EC"/>
</dbReference>
<evidence type="ECO:0000259" key="14">
    <source>
        <dbReference type="Pfam" id="PF00905"/>
    </source>
</evidence>
<dbReference type="FunFam" id="3.40.710.10:FF:000027">
    <property type="entry name" value="Penicillin-binding protein 2"/>
    <property type="match status" value="1"/>
</dbReference>
<dbReference type="UniPathway" id="UPA00219"/>
<evidence type="ECO:0000256" key="6">
    <source>
        <dbReference type="ARBA" id="ARBA00022475"/>
    </source>
</evidence>
<dbReference type="GO" id="GO:0071555">
    <property type="term" value="P:cell wall organization"/>
    <property type="evidence" value="ECO:0007669"/>
    <property type="project" value="UniProtKB-KW"/>
</dbReference>
<comment type="subcellular location">
    <subcellularLocation>
        <location evidence="2">Cell membrane</location>
    </subcellularLocation>
    <subcellularLocation>
        <location evidence="1">Membrane</location>
        <topology evidence="1">Single-pass membrane protein</topology>
    </subcellularLocation>
</comment>
<dbReference type="FunFam" id="1.10.10.1230:FF:000001">
    <property type="entry name" value="Penicillin-binding protein 3"/>
    <property type="match status" value="1"/>
</dbReference>
<dbReference type="InterPro" id="IPR001460">
    <property type="entry name" value="PCN-bd_Tpept"/>
</dbReference>
<accession>A0A2B1KUC8</accession>
<dbReference type="PANTHER" id="PTHR30627">
    <property type="entry name" value="PEPTIDOGLYCAN D,D-TRANSPEPTIDASE"/>
    <property type="match status" value="1"/>
</dbReference>
<keyword evidence="7" id="KW-0812">Transmembrane</keyword>
<comment type="pathway">
    <text evidence="3">Cell wall biogenesis; peptidoglycan biosynthesis.</text>
</comment>
<evidence type="ECO:0000256" key="5">
    <source>
        <dbReference type="ARBA" id="ARBA00012448"/>
    </source>
</evidence>
<dbReference type="InterPro" id="IPR012338">
    <property type="entry name" value="Beta-lactam/transpept-like"/>
</dbReference>
<dbReference type="GO" id="GO:0008658">
    <property type="term" value="F:penicillin binding"/>
    <property type="evidence" value="ECO:0007669"/>
    <property type="project" value="InterPro"/>
</dbReference>
<reference evidence="16 17" key="1">
    <citation type="submission" date="2017-09" db="EMBL/GenBank/DDBJ databases">
        <title>Large-scale bioinformatics analysis of Bacillus genomes uncovers conserved roles of natural products in bacterial physiology.</title>
        <authorList>
            <consortium name="Agbiome Team Llc"/>
            <person name="Bleich R.M."/>
            <person name="Grubbs K.J."/>
            <person name="Santa Maria K.C."/>
            <person name="Allen S.E."/>
            <person name="Farag S."/>
            <person name="Shank E.A."/>
            <person name="Bowers A."/>
        </authorList>
    </citation>
    <scope>NUCLEOTIDE SEQUENCE [LARGE SCALE GENOMIC DNA]</scope>
    <source>
        <strain evidence="16 17">AFS076905</strain>
    </source>
</reference>
<dbReference type="Gene3D" id="1.10.10.1230">
    <property type="entry name" value="Penicillin-binding protein, N-terminal non-catalytic domain, head sub-domain"/>
    <property type="match status" value="1"/>
</dbReference>
<dbReference type="Pfam" id="PF00905">
    <property type="entry name" value="Transpeptidase"/>
    <property type="match status" value="1"/>
</dbReference>
<evidence type="ECO:0000256" key="2">
    <source>
        <dbReference type="ARBA" id="ARBA00004236"/>
    </source>
</evidence>
<dbReference type="InterPro" id="IPR005311">
    <property type="entry name" value="PBP_dimer"/>
</dbReference>
<dbReference type="AlphaFoldDB" id="A0A2B1KUC8"/>
<dbReference type="GO" id="GO:0005886">
    <property type="term" value="C:plasma membrane"/>
    <property type="evidence" value="ECO:0007669"/>
    <property type="project" value="UniProtKB-SubCell"/>
</dbReference>
<dbReference type="Gene3D" id="3.90.1310.10">
    <property type="entry name" value="Penicillin-binding protein 2a (Domain 2)"/>
    <property type="match status" value="1"/>
</dbReference>
<name>A0A2B1KUC8_BACCE</name>
<evidence type="ECO:0000256" key="9">
    <source>
        <dbReference type="ARBA" id="ARBA00022984"/>
    </source>
</evidence>
<keyword evidence="8" id="KW-0133">Cell shape</keyword>
<comment type="catalytic activity">
    <reaction evidence="13">
        <text>Preferential cleavage: (Ac)2-L-Lys-D-Ala-|-D-Ala. Also transpeptidation of peptidyl-alanyl moieties that are N-acyl substituents of D-alanine.</text>
        <dbReference type="EC" id="3.4.16.4"/>
    </reaction>
</comment>
<sequence length="708" mass="79523">MSKKQKQAKKKTHVPFRLNVLFFCVFIMFSAVIVRLGYVQIVRGEEYKNEVEKQENSTISNPVPRGKIFDRNGRPVVDNAAVRTITFTKMKGSTAEDRQKTATKLADLIEVPIDKLTDRDKKDYWLAMHKEEAKEKITNKDRQELKDNKIDDKELDERQRSRVTEEEINQLSAIDLERLAIRSKMDGGYAMTPQVIKKDATPEEYAIVSENLATLPGVDTNVDWERKYTYDDLFRSVLGGVSTSDEGLPRERLDYYLVRDYNRNDRVGKSYLEQQYEDSLHGTKAEVKNITDKNGNILETINVSEGQRGNDLNLTIDMELQKRVEDILAKNLMRFKGVEPLLDRAFVVMTNPKNGEVLSMAGKQLVDENGETKVQDFALGTMTSSYPVGSTVKGATILTGYQTGAIQPGSVQLDEPIKLKGTPTKSSWKTMGYIDDLTALKMSSNVYMFKTAMNIAGVQYVRGGTLDIPQKAFDTMRYYFGQFGLGVKTGIDLPNESAGQMGKTDNIPGFLLDYAIGQYDTYTPLQLAQYISTIANGGYRMQPQVVKEIIQPAEKPDEVGKVVHSMEPNVLNRVDMPESQIKRVQEGFRQVFNESGGTATKYFAGAPYKAAGKTGTAQTVYGGDKDIGKKANGERVQVYNLTMVGYAPLEDPEVAFSVVVPWVHDDKTGINGYISREIMDAYFDLKKQENGEAPKDEKNNKNVDQDNE</sequence>
<evidence type="ECO:0000256" key="13">
    <source>
        <dbReference type="ARBA" id="ARBA00034000"/>
    </source>
</evidence>
<dbReference type="InterPro" id="IPR036138">
    <property type="entry name" value="PBP_dimer_sf"/>
</dbReference>
<evidence type="ECO:0000256" key="1">
    <source>
        <dbReference type="ARBA" id="ARBA00004167"/>
    </source>
</evidence>
<dbReference type="GO" id="GO:0008360">
    <property type="term" value="P:regulation of cell shape"/>
    <property type="evidence" value="ECO:0007669"/>
    <property type="project" value="UniProtKB-KW"/>
</dbReference>
<comment type="similarity">
    <text evidence="4">Belongs to the transpeptidase family.</text>
</comment>
<evidence type="ECO:0000256" key="3">
    <source>
        <dbReference type="ARBA" id="ARBA00004752"/>
    </source>
</evidence>
<keyword evidence="9" id="KW-0573">Peptidoglycan synthesis</keyword>
<dbReference type="SUPFAM" id="SSF56519">
    <property type="entry name" value="Penicillin binding protein dimerisation domain"/>
    <property type="match status" value="1"/>
</dbReference>
<organism evidence="16 17">
    <name type="scientific">Bacillus cereus</name>
    <dbReference type="NCBI Taxonomy" id="1396"/>
    <lineage>
        <taxon>Bacteria</taxon>
        <taxon>Bacillati</taxon>
        <taxon>Bacillota</taxon>
        <taxon>Bacilli</taxon>
        <taxon>Bacillales</taxon>
        <taxon>Bacillaceae</taxon>
        <taxon>Bacillus</taxon>
        <taxon>Bacillus cereus group</taxon>
    </lineage>
</organism>
<feature type="domain" description="Penicillin-binding protein dimerisation" evidence="15">
    <location>
        <begin position="62"/>
        <end position="301"/>
    </location>
</feature>
<protein>
    <recommendedName>
        <fullName evidence="5">serine-type D-Ala-D-Ala carboxypeptidase</fullName>
        <ecNumber evidence="5">3.4.16.4</ecNumber>
    </recommendedName>
</protein>
<proteinExistence type="inferred from homology"/>
<evidence type="ECO:0000256" key="7">
    <source>
        <dbReference type="ARBA" id="ARBA00022692"/>
    </source>
</evidence>
<dbReference type="Proteomes" id="UP000225182">
    <property type="component" value="Unassembled WGS sequence"/>
</dbReference>
<feature type="domain" description="Penicillin-binding protein transpeptidase" evidence="14">
    <location>
        <begin position="346"/>
        <end position="680"/>
    </location>
</feature>
<comment type="caution">
    <text evidence="16">The sequence shown here is derived from an EMBL/GenBank/DDBJ whole genome shotgun (WGS) entry which is preliminary data.</text>
</comment>
<dbReference type="RefSeq" id="WP_098384766.1">
    <property type="nucleotide sequence ID" value="NZ_NTXK01000010.1"/>
</dbReference>
<dbReference type="Gene3D" id="3.40.710.10">
    <property type="entry name" value="DD-peptidase/beta-lactamase superfamily"/>
    <property type="match status" value="1"/>
</dbReference>
<evidence type="ECO:0000256" key="12">
    <source>
        <dbReference type="ARBA" id="ARBA00023316"/>
    </source>
</evidence>
<dbReference type="GO" id="GO:0071972">
    <property type="term" value="F:peptidoglycan L,D-transpeptidase activity"/>
    <property type="evidence" value="ECO:0007669"/>
    <property type="project" value="TreeGrafter"/>
</dbReference>
<evidence type="ECO:0000256" key="10">
    <source>
        <dbReference type="ARBA" id="ARBA00022989"/>
    </source>
</evidence>